<dbReference type="AlphaFoldDB" id="A0A1M6V2K2"/>
<dbReference type="InterPro" id="IPR024456">
    <property type="entry name" value="Integrase_catalytic_putative"/>
</dbReference>
<proteinExistence type="predicted"/>
<feature type="domain" description="Tyr recombinase" evidence="3">
    <location>
        <begin position="110"/>
        <end position="310"/>
    </location>
</feature>
<protein>
    <submittedName>
        <fullName evidence="4">Phage integrase, N-terminal</fullName>
    </submittedName>
</protein>
<dbReference type="InterPro" id="IPR013762">
    <property type="entry name" value="Integrase-like_cat_sf"/>
</dbReference>
<accession>A0A1M6V2K2</accession>
<keyword evidence="1" id="KW-0233">DNA recombination</keyword>
<dbReference type="InterPro" id="IPR011010">
    <property type="entry name" value="DNA_brk_join_enz"/>
</dbReference>
<sequence>MSMMSKAIHNCAVSSKKAGGSFATQQNRRFDTTGLLRFARQVGELRASVSEIPEWVIHAYAQYCMAQRKTAGTLANIFSAVRVTSRQTGRNIDDVCNNKELQLVRRVRKGTKRAMNPTEIEQLIGRAKRIDHGLTHMISLALHLGLRRKEALMCGRDLEMWLDALVRGDSTLPLMRGSKNARPRHVRIVESERAQTIEAIRSALGYCREHNLELITGNGKTLRSAMNRLKALLRRAGMVGPISFHSLRYTYALKSALEMLEAGIAPYEVLVELSESLGHGPTRIQMILGHYCQPIRHRFDGHISLKNIETERRRPPTKLPRSTARLLAKLQHSALSGHPIGRSYPAHGSTDSPAGASIENHFSKS</sequence>
<dbReference type="Proteomes" id="UP000184395">
    <property type="component" value="Unassembled WGS sequence"/>
</dbReference>
<dbReference type="GO" id="GO:0015074">
    <property type="term" value="P:DNA integration"/>
    <property type="evidence" value="ECO:0007669"/>
    <property type="project" value="InterPro"/>
</dbReference>
<dbReference type="GO" id="GO:0003677">
    <property type="term" value="F:DNA binding"/>
    <property type="evidence" value="ECO:0007669"/>
    <property type="project" value="InterPro"/>
</dbReference>
<gene>
    <name evidence="4" type="ORF">SAMN05192548_103661</name>
</gene>
<dbReference type="OrthoDB" id="8984190at2"/>
<dbReference type="GO" id="GO:0006310">
    <property type="term" value="P:DNA recombination"/>
    <property type="evidence" value="ECO:0007669"/>
    <property type="project" value="UniProtKB-KW"/>
</dbReference>
<dbReference type="SUPFAM" id="SSF56349">
    <property type="entry name" value="DNA breaking-rejoining enzymes"/>
    <property type="match status" value="1"/>
</dbReference>
<organism evidence="4 5">
    <name type="scientific">Paraburkholderia terricola</name>
    <dbReference type="NCBI Taxonomy" id="169427"/>
    <lineage>
        <taxon>Bacteria</taxon>
        <taxon>Pseudomonadati</taxon>
        <taxon>Pseudomonadota</taxon>
        <taxon>Betaproteobacteria</taxon>
        <taxon>Burkholderiales</taxon>
        <taxon>Burkholderiaceae</taxon>
        <taxon>Paraburkholderia</taxon>
    </lineage>
</organism>
<dbReference type="Gene3D" id="1.10.443.10">
    <property type="entry name" value="Intergrase catalytic core"/>
    <property type="match status" value="1"/>
</dbReference>
<dbReference type="PROSITE" id="PS51898">
    <property type="entry name" value="TYR_RECOMBINASE"/>
    <property type="match status" value="1"/>
</dbReference>
<dbReference type="InterPro" id="IPR002104">
    <property type="entry name" value="Integrase_catalytic"/>
</dbReference>
<dbReference type="RefSeq" id="WP_073431406.1">
    <property type="nucleotide sequence ID" value="NZ_CADFGY010000005.1"/>
</dbReference>
<evidence type="ECO:0000259" key="3">
    <source>
        <dbReference type="PROSITE" id="PS51898"/>
    </source>
</evidence>
<dbReference type="EMBL" id="FRAB01000036">
    <property type="protein sequence ID" value="SHK75611.1"/>
    <property type="molecule type" value="Genomic_DNA"/>
</dbReference>
<evidence type="ECO:0000256" key="1">
    <source>
        <dbReference type="ARBA" id="ARBA00023172"/>
    </source>
</evidence>
<evidence type="ECO:0000313" key="5">
    <source>
        <dbReference type="Proteomes" id="UP000184395"/>
    </source>
</evidence>
<evidence type="ECO:0000256" key="2">
    <source>
        <dbReference type="SAM" id="MobiDB-lite"/>
    </source>
</evidence>
<dbReference type="Pfam" id="PF12835">
    <property type="entry name" value="Integrase_1"/>
    <property type="match status" value="1"/>
</dbReference>
<reference evidence="4 5" key="1">
    <citation type="submission" date="2016-11" db="EMBL/GenBank/DDBJ databases">
        <authorList>
            <person name="Jaros S."/>
            <person name="Januszkiewicz K."/>
            <person name="Wedrychowicz H."/>
        </authorList>
    </citation>
    <scope>NUCLEOTIDE SEQUENCE [LARGE SCALE GENOMIC DNA]</scope>
    <source>
        <strain evidence="4 5">LMG 20594</strain>
    </source>
</reference>
<feature type="region of interest" description="Disordered" evidence="2">
    <location>
        <begin position="338"/>
        <end position="365"/>
    </location>
</feature>
<name>A0A1M6V2K2_9BURK</name>
<evidence type="ECO:0000313" key="4">
    <source>
        <dbReference type="EMBL" id="SHK75611.1"/>
    </source>
</evidence>